<dbReference type="OrthoDB" id="1926336at2759"/>
<comment type="caution">
    <text evidence="2">The sequence shown here is derived from an EMBL/GenBank/DDBJ whole genome shotgun (WGS) entry which is preliminary data.</text>
</comment>
<dbReference type="AlphaFoldDB" id="A0A448X258"/>
<keyword evidence="3" id="KW-1185">Reference proteome</keyword>
<keyword evidence="1" id="KW-0175">Coiled coil</keyword>
<dbReference type="EMBL" id="CAAALY010076700">
    <property type="protein sequence ID" value="VEL25863.1"/>
    <property type="molecule type" value="Genomic_DNA"/>
</dbReference>
<evidence type="ECO:0000256" key="1">
    <source>
        <dbReference type="SAM" id="Coils"/>
    </source>
</evidence>
<evidence type="ECO:0000313" key="3">
    <source>
        <dbReference type="Proteomes" id="UP000784294"/>
    </source>
</evidence>
<accession>A0A448X258</accession>
<sequence length="70" mass="7978">MYGVELWTREELLRKCKERIDSLSLERTSLQETVTKFEAELNNVRTTALAAQDSAVSVAAERVIQFSTPF</sequence>
<dbReference type="Proteomes" id="UP000784294">
    <property type="component" value="Unassembled WGS sequence"/>
</dbReference>
<proteinExistence type="predicted"/>
<organism evidence="2 3">
    <name type="scientific">Protopolystoma xenopodis</name>
    <dbReference type="NCBI Taxonomy" id="117903"/>
    <lineage>
        <taxon>Eukaryota</taxon>
        <taxon>Metazoa</taxon>
        <taxon>Spiralia</taxon>
        <taxon>Lophotrochozoa</taxon>
        <taxon>Platyhelminthes</taxon>
        <taxon>Monogenea</taxon>
        <taxon>Polyopisthocotylea</taxon>
        <taxon>Polystomatidea</taxon>
        <taxon>Polystomatidae</taxon>
        <taxon>Protopolystoma</taxon>
    </lineage>
</organism>
<feature type="coiled-coil region" evidence="1">
    <location>
        <begin position="13"/>
        <end position="40"/>
    </location>
</feature>
<protein>
    <submittedName>
        <fullName evidence="2">Uncharacterized protein</fullName>
    </submittedName>
</protein>
<evidence type="ECO:0000313" key="2">
    <source>
        <dbReference type="EMBL" id="VEL25863.1"/>
    </source>
</evidence>
<name>A0A448X258_9PLAT</name>
<reference evidence="2" key="1">
    <citation type="submission" date="2018-11" db="EMBL/GenBank/DDBJ databases">
        <authorList>
            <consortium name="Pathogen Informatics"/>
        </authorList>
    </citation>
    <scope>NUCLEOTIDE SEQUENCE</scope>
</reference>
<gene>
    <name evidence="2" type="ORF">PXEA_LOCUS19303</name>
</gene>